<accession>A0A6J2KPS6</accession>
<dbReference type="InterPro" id="IPR003197">
    <property type="entry name" value="QCR7"/>
</dbReference>
<evidence type="ECO:0000313" key="13">
    <source>
        <dbReference type="Proteomes" id="UP000504629"/>
    </source>
</evidence>
<dbReference type="GO" id="GO:0005743">
    <property type="term" value="C:mitochondrial inner membrane"/>
    <property type="evidence" value="ECO:0007669"/>
    <property type="project" value="UniProtKB-SubCell"/>
</dbReference>
<keyword evidence="6 12" id="KW-0999">Mitochondrion inner membrane</keyword>
<keyword evidence="5 12" id="KW-0679">Respiratory chain</keyword>
<evidence type="ECO:0000256" key="7">
    <source>
        <dbReference type="ARBA" id="ARBA00022982"/>
    </source>
</evidence>
<gene>
    <name evidence="14" type="primary">LOC114253013</name>
</gene>
<evidence type="ECO:0000256" key="12">
    <source>
        <dbReference type="PIRNR" id="PIRNR000022"/>
    </source>
</evidence>
<dbReference type="KEGG" id="bman:114253013"/>
<keyword evidence="13" id="KW-1185">Reference proteome</keyword>
<dbReference type="CTD" id="751613"/>
<keyword evidence="7 12" id="KW-0249">Electron transport</keyword>
<protein>
    <recommendedName>
        <fullName evidence="3 12">Cytochrome b-c1 complex subunit 7</fullName>
    </recommendedName>
</protein>
<comment type="subunit">
    <text evidence="10">Component of the ubiquinol-cytochrome c oxidoreductase (cytochrome b-c1 complex, complex III, CIII), a multisubunit enzyme composed of 3 respiratory subunits cytochrome b, cytochrome c1 and Rieske protein, 2 core protein subunits, and additional low-molecular weight protein subunits. The complex exists as an obligatory dimer and forms supercomplexes (SCs) in the inner mitochondrial membrane with cytochrome c oxidase (complex IV, CIV).</text>
</comment>
<dbReference type="GO" id="GO:0045275">
    <property type="term" value="C:respiratory chain complex III"/>
    <property type="evidence" value="ECO:0007669"/>
    <property type="project" value="InterPro"/>
</dbReference>
<comment type="similarity">
    <text evidence="2 12">Belongs to the UQCRB/QCR7 family.</text>
</comment>
<evidence type="ECO:0000313" key="14">
    <source>
        <dbReference type="RefSeq" id="XP_028043548.1"/>
    </source>
</evidence>
<evidence type="ECO:0000256" key="10">
    <source>
        <dbReference type="ARBA" id="ARBA00038521"/>
    </source>
</evidence>
<evidence type="ECO:0000256" key="4">
    <source>
        <dbReference type="ARBA" id="ARBA00022448"/>
    </source>
</evidence>
<dbReference type="RefSeq" id="XP_028043548.1">
    <property type="nucleotide sequence ID" value="XM_028187747.1"/>
</dbReference>
<evidence type="ECO:0000256" key="5">
    <source>
        <dbReference type="ARBA" id="ARBA00022660"/>
    </source>
</evidence>
<keyword evidence="8 12" id="KW-0496">Mitochondrion</keyword>
<evidence type="ECO:0000256" key="9">
    <source>
        <dbReference type="ARBA" id="ARBA00023136"/>
    </source>
</evidence>
<evidence type="ECO:0000256" key="3">
    <source>
        <dbReference type="ARBA" id="ARBA00016323"/>
    </source>
</evidence>
<comment type="subcellular location">
    <subcellularLocation>
        <location evidence="1">Mitochondrion inner membrane</location>
        <topology evidence="1">Peripheral membrane protein</topology>
        <orientation evidence="1">Matrix side</orientation>
    </subcellularLocation>
</comment>
<evidence type="ECO:0000256" key="2">
    <source>
        <dbReference type="ARBA" id="ARBA00008554"/>
    </source>
</evidence>
<name>A0A6J2KPS6_BOMMA</name>
<evidence type="ECO:0000256" key="8">
    <source>
        <dbReference type="ARBA" id="ARBA00023128"/>
    </source>
</evidence>
<evidence type="ECO:0000256" key="6">
    <source>
        <dbReference type="ARBA" id="ARBA00022792"/>
    </source>
</evidence>
<dbReference type="AlphaFoldDB" id="A0A6J2KPS6"/>
<dbReference type="Proteomes" id="UP000504629">
    <property type="component" value="Unplaced"/>
</dbReference>
<evidence type="ECO:0000256" key="11">
    <source>
        <dbReference type="ARBA" id="ARBA00046393"/>
    </source>
</evidence>
<reference evidence="14" key="1">
    <citation type="submission" date="2025-08" db="UniProtKB">
        <authorList>
            <consortium name="RefSeq"/>
        </authorList>
    </citation>
    <scope>IDENTIFICATION</scope>
    <source>
        <tissue evidence="14">Silk gland</tissue>
    </source>
</reference>
<dbReference type="SUPFAM" id="SSF81524">
    <property type="entry name" value="14 kDa protein of cytochrome bc1 complex (Ubiquinol-cytochrome c reductase)"/>
    <property type="match status" value="1"/>
</dbReference>
<keyword evidence="4 12" id="KW-0813">Transport</keyword>
<dbReference type="PANTHER" id="PTHR12022:SF0">
    <property type="entry name" value="CYTOCHROME B-C1 COMPLEX SUBUNIT 7"/>
    <property type="match status" value="1"/>
</dbReference>
<comment type="subunit">
    <text evidence="11">Component of the ubiquinol-cytochrome c oxidoreductase (cytochrome b-c1 complex, complex III, CIII), a multisubunit enzyme composed of 11 subunits. The complex is composed of 3 respiratory subunits cytochrome b, cytochrome c1 and Rieske protein UQCRFS1, 2 core protein subunits UQCRC1/QCR1 and UQCRC2/QCR2, and 6 low-molecular weight protein subunits UQCRH/QCR6, UQCRB/QCR7, UQCRQ/QCR8, UQCR10/QCR9, UQCR11/QCR10 and subunit 9, the cleavage product of Rieske protein UQCRFS1. The complex exists as an obligatory dimer and forms supercomplexes (SCs) in the inner mitochondrial membrane with NADH-ubiquinone oxidoreductase (complex I, CI) and cytochrome c oxidase (complex IV, CIV), resulting in different assemblies (supercomplex SCI(1)III(2)IV(1) and megacomplex MCI(2)III(2)IV(2)).</text>
</comment>
<evidence type="ECO:0000256" key="1">
    <source>
        <dbReference type="ARBA" id="ARBA00004443"/>
    </source>
</evidence>
<proteinExistence type="inferred from homology"/>
<dbReference type="FunFam" id="1.10.1090.10:FF:000001">
    <property type="entry name" value="Cytochrome b-c1 complex subunit 7"/>
    <property type="match status" value="1"/>
</dbReference>
<dbReference type="PIRSF" id="PIRSF000022">
    <property type="entry name" value="Bc1_14K"/>
    <property type="match status" value="1"/>
</dbReference>
<dbReference type="InterPro" id="IPR036544">
    <property type="entry name" value="QCR7_sf"/>
</dbReference>
<comment type="function">
    <text evidence="12">Component of the ubiquinol-cytochrome c oxidoreductase, a multisubunit transmembrane complex that is part of the mitochondrial electron transport chain which drives oxidative phosphorylation.</text>
</comment>
<dbReference type="GO" id="GO:0006122">
    <property type="term" value="P:mitochondrial electron transport, ubiquinol to cytochrome c"/>
    <property type="evidence" value="ECO:0007669"/>
    <property type="project" value="InterPro"/>
</dbReference>
<dbReference type="OrthoDB" id="425749at2759"/>
<organism evidence="13 14">
    <name type="scientific">Bombyx mandarina</name>
    <name type="common">Wild silk moth</name>
    <name type="synonym">Wild silkworm</name>
    <dbReference type="NCBI Taxonomy" id="7092"/>
    <lineage>
        <taxon>Eukaryota</taxon>
        <taxon>Metazoa</taxon>
        <taxon>Ecdysozoa</taxon>
        <taxon>Arthropoda</taxon>
        <taxon>Hexapoda</taxon>
        <taxon>Insecta</taxon>
        <taxon>Pterygota</taxon>
        <taxon>Neoptera</taxon>
        <taxon>Endopterygota</taxon>
        <taxon>Lepidoptera</taxon>
        <taxon>Glossata</taxon>
        <taxon>Ditrysia</taxon>
        <taxon>Bombycoidea</taxon>
        <taxon>Bombycidae</taxon>
        <taxon>Bombycinae</taxon>
        <taxon>Bombyx</taxon>
    </lineage>
</organism>
<keyword evidence="9 12" id="KW-0472">Membrane</keyword>
<dbReference type="Gene3D" id="1.10.1090.10">
    <property type="entry name" value="Cytochrome b-c1 complex subunit 7"/>
    <property type="match status" value="1"/>
</dbReference>
<dbReference type="GeneID" id="114253013"/>
<dbReference type="Pfam" id="PF02271">
    <property type="entry name" value="UCR_14kD"/>
    <property type="match status" value="1"/>
</dbReference>
<sequence length="117" mass="13944">MAFRATAMMAFRATAINRSDSLSKWAYNLSGFNKYGLLRDDCLHETPDVTEALRRLPSHVVDERNFRIVRAIQLSMQKTILPKEEWTKYEEDSLYLTPIVEQVEKERLEREQWEKEY</sequence>
<dbReference type="PANTHER" id="PTHR12022">
    <property type="entry name" value="UBIQUINOL-CYTOCHROME C REDUCTASE COMPLEX 14 KD PROTEIN"/>
    <property type="match status" value="1"/>
</dbReference>